<dbReference type="AlphaFoldDB" id="A0A1H8PDJ0"/>
<organism evidence="1 2">
    <name type="scientific">Amphibacillus marinus</name>
    <dbReference type="NCBI Taxonomy" id="872970"/>
    <lineage>
        <taxon>Bacteria</taxon>
        <taxon>Bacillati</taxon>
        <taxon>Bacillota</taxon>
        <taxon>Bacilli</taxon>
        <taxon>Bacillales</taxon>
        <taxon>Bacillaceae</taxon>
        <taxon>Amphibacillus</taxon>
    </lineage>
</organism>
<dbReference type="EMBL" id="FODJ01000007">
    <property type="protein sequence ID" value="SEO39896.1"/>
    <property type="molecule type" value="Genomic_DNA"/>
</dbReference>
<gene>
    <name evidence="1" type="ORF">SAMN04488134_10735</name>
</gene>
<sequence>MWKIIILLFFLTGCSPKNTDVLKITVSLSENVTQQSYLIVIDPLESPQHIDFLPTEYGNIYATKSNLTNGIELTVERDLLYNLSVYRAQDDFEQSVNKREYLDFVEEQVAKVELTFDKADTHYVLILDN</sequence>
<proteinExistence type="predicted"/>
<name>A0A1H8PDJ0_9BACI</name>
<protein>
    <submittedName>
        <fullName evidence="1">Uncharacterized protein</fullName>
    </submittedName>
</protein>
<dbReference type="RefSeq" id="WP_091497761.1">
    <property type="nucleotide sequence ID" value="NZ_FODJ01000007.1"/>
</dbReference>
<accession>A0A1H8PDJ0</accession>
<evidence type="ECO:0000313" key="1">
    <source>
        <dbReference type="EMBL" id="SEO39896.1"/>
    </source>
</evidence>
<evidence type="ECO:0000313" key="2">
    <source>
        <dbReference type="Proteomes" id="UP000199300"/>
    </source>
</evidence>
<reference evidence="1 2" key="1">
    <citation type="submission" date="2016-10" db="EMBL/GenBank/DDBJ databases">
        <authorList>
            <person name="de Groot N.N."/>
        </authorList>
    </citation>
    <scope>NUCLEOTIDE SEQUENCE [LARGE SCALE GENOMIC DNA]</scope>
    <source>
        <strain evidence="1 2">CGMCC 1.10434</strain>
    </source>
</reference>
<keyword evidence="2" id="KW-1185">Reference proteome</keyword>
<dbReference type="Proteomes" id="UP000199300">
    <property type="component" value="Unassembled WGS sequence"/>
</dbReference>